<reference evidence="2" key="1">
    <citation type="journal article" date="2019" name="Int. J. Syst. Evol. Microbiol.">
        <title>The Global Catalogue of Microorganisms (GCM) 10K type strain sequencing project: providing services to taxonomists for standard genome sequencing and annotation.</title>
        <authorList>
            <consortium name="The Broad Institute Genomics Platform"/>
            <consortium name="The Broad Institute Genome Sequencing Center for Infectious Disease"/>
            <person name="Wu L."/>
            <person name="Ma J."/>
        </authorList>
    </citation>
    <scope>NUCLEOTIDE SEQUENCE [LARGE SCALE GENOMIC DNA]</scope>
    <source>
        <strain evidence="2">JCM 16702</strain>
    </source>
</reference>
<dbReference type="Proteomes" id="UP001500683">
    <property type="component" value="Unassembled WGS sequence"/>
</dbReference>
<accession>A0ABP7UYR2</accession>
<protein>
    <submittedName>
        <fullName evidence="1">Uncharacterized protein</fullName>
    </submittedName>
</protein>
<dbReference type="EMBL" id="BAAAZG010000001">
    <property type="protein sequence ID" value="GAA4054457.1"/>
    <property type="molecule type" value="Genomic_DNA"/>
</dbReference>
<name>A0ABP7UYR2_9ACTN</name>
<sequence>MTLSLMCNGNRIPDKVEKISASLDHAWAYYTGTMGYKIPDDVDVYIGHPFVSATAGLANPTAIIGVPSIYLGEKAGPYYLPRQELFHTAQFDFVPLRAWLLRNGQQPRYRLGEGAENLRRHGWRYQNPDILQWCRVHLSVDPRTADGATDLHRPYRSTTILDDSGLASGEVTVNGGDTYYIDLIAPSNMDPHVLQVDLTVHQRPGDIVATLVTWEKIDKRRGPDQP</sequence>
<comment type="caution">
    <text evidence="1">The sequence shown here is derived from an EMBL/GenBank/DDBJ whole genome shotgun (WGS) entry which is preliminary data.</text>
</comment>
<keyword evidence="2" id="KW-1185">Reference proteome</keyword>
<evidence type="ECO:0000313" key="1">
    <source>
        <dbReference type="EMBL" id="GAA4054457.1"/>
    </source>
</evidence>
<evidence type="ECO:0000313" key="2">
    <source>
        <dbReference type="Proteomes" id="UP001500683"/>
    </source>
</evidence>
<proteinExistence type="predicted"/>
<gene>
    <name evidence="1" type="ORF">GCM10022214_01630</name>
</gene>
<organism evidence="1 2">
    <name type="scientific">Actinomadura miaoliensis</name>
    <dbReference type="NCBI Taxonomy" id="430685"/>
    <lineage>
        <taxon>Bacteria</taxon>
        <taxon>Bacillati</taxon>
        <taxon>Actinomycetota</taxon>
        <taxon>Actinomycetes</taxon>
        <taxon>Streptosporangiales</taxon>
        <taxon>Thermomonosporaceae</taxon>
        <taxon>Actinomadura</taxon>
    </lineage>
</organism>